<feature type="transmembrane region" description="Helical" evidence="2">
    <location>
        <begin position="130"/>
        <end position="163"/>
    </location>
</feature>
<comment type="similarity">
    <text evidence="1">Belongs to the peptidase A24 family.</text>
</comment>
<dbReference type="PANTHER" id="PTHR30487:SF0">
    <property type="entry name" value="PREPILIN LEADER PEPTIDASE_N-METHYLTRANSFERASE-RELATED"/>
    <property type="match status" value="1"/>
</dbReference>
<feature type="transmembrane region" description="Helical" evidence="2">
    <location>
        <begin position="101"/>
        <end position="118"/>
    </location>
</feature>
<comment type="caution">
    <text evidence="4">The sequence shown here is derived from an EMBL/GenBank/DDBJ whole genome shotgun (WGS) entry which is preliminary data.</text>
</comment>
<keyword evidence="2" id="KW-1133">Transmembrane helix</keyword>
<dbReference type="Gene3D" id="1.20.120.1220">
    <property type="match status" value="1"/>
</dbReference>
<dbReference type="EMBL" id="ACZI02000002">
    <property type="protein sequence ID" value="EFV12688.1"/>
    <property type="molecule type" value="Genomic_DNA"/>
</dbReference>
<dbReference type="GO" id="GO:0006465">
    <property type="term" value="P:signal peptide processing"/>
    <property type="evidence" value="ECO:0007669"/>
    <property type="project" value="TreeGrafter"/>
</dbReference>
<evidence type="ECO:0000259" key="3">
    <source>
        <dbReference type="Pfam" id="PF01478"/>
    </source>
</evidence>
<protein>
    <recommendedName>
        <fullName evidence="3">Prepilin type IV endopeptidase peptidase domain-containing protein</fullName>
    </recommendedName>
</protein>
<dbReference type="InterPro" id="IPR000045">
    <property type="entry name" value="Prepilin_IV_endopep_pep"/>
</dbReference>
<dbReference type="GO" id="GO:0005886">
    <property type="term" value="C:plasma membrane"/>
    <property type="evidence" value="ECO:0007669"/>
    <property type="project" value="TreeGrafter"/>
</dbReference>
<sequence>MALLAMEVVMAVCCGFFAGWTGSGWLGPAVPRRWCAAGCALGFAPLPALGQGCAAGAVVVWWLVCLALADCSVRLLPNVLTLPGAAVVLAASAFVGRGGPAFLGALCFAGLYAVIHFVSPKSMGAGDVKLAFGLGALCAAVQPAAVLLVALLSSLISGVAAIAVLLWRRRAPPVGVAHGASMCLAAYAVLALCSV</sequence>
<dbReference type="Pfam" id="PF01478">
    <property type="entry name" value="Peptidase_A24"/>
    <property type="match status" value="1"/>
</dbReference>
<dbReference type="STRING" id="679197.HMPREF9336_02483"/>
<feature type="transmembrane region" description="Helical" evidence="2">
    <location>
        <begin position="175"/>
        <end position="193"/>
    </location>
</feature>
<dbReference type="eggNOG" id="COG1989">
    <property type="taxonomic scope" value="Bacteria"/>
</dbReference>
<evidence type="ECO:0000313" key="5">
    <source>
        <dbReference type="Proteomes" id="UP000004816"/>
    </source>
</evidence>
<dbReference type="InterPro" id="IPR050882">
    <property type="entry name" value="Prepilin_peptidase/N-MTase"/>
</dbReference>
<feature type="domain" description="Prepilin type IV endopeptidase peptidase" evidence="3">
    <location>
        <begin position="58"/>
        <end position="161"/>
    </location>
</feature>
<proteinExistence type="inferred from homology"/>
<keyword evidence="5" id="KW-1185">Reference proteome</keyword>
<evidence type="ECO:0000256" key="2">
    <source>
        <dbReference type="SAM" id="Phobius"/>
    </source>
</evidence>
<dbReference type="AlphaFoldDB" id="E5XSL1"/>
<dbReference type="Proteomes" id="UP000004816">
    <property type="component" value="Unassembled WGS sequence"/>
</dbReference>
<dbReference type="RefSeq" id="WP_007470844.1">
    <property type="nucleotide sequence ID" value="NZ_KI391953.1"/>
</dbReference>
<feature type="transmembrane region" description="Helical" evidence="2">
    <location>
        <begin position="48"/>
        <end position="68"/>
    </location>
</feature>
<keyword evidence="2" id="KW-0812">Transmembrane</keyword>
<feature type="transmembrane region" description="Helical" evidence="2">
    <location>
        <begin position="75"/>
        <end position="95"/>
    </location>
</feature>
<accession>E5XSL1</accession>
<dbReference type="GO" id="GO:0004190">
    <property type="term" value="F:aspartic-type endopeptidase activity"/>
    <property type="evidence" value="ECO:0007669"/>
    <property type="project" value="InterPro"/>
</dbReference>
<dbReference type="HOGENOM" id="CLU_057101_11_0_11"/>
<evidence type="ECO:0000256" key="1">
    <source>
        <dbReference type="ARBA" id="ARBA00005801"/>
    </source>
</evidence>
<reference evidence="4 5" key="1">
    <citation type="journal article" date="2011" name="Stand. Genomic Sci.">
        <title>High quality draft genome sequence of Segniliparus rugosus CDC 945(T)= (ATCC BAA-974(T)).</title>
        <authorList>
            <person name="Earl A.M."/>
            <person name="Desjardins C.A."/>
            <person name="Fitzgerald M.G."/>
            <person name="Arachchi H.M."/>
            <person name="Zeng Q."/>
            <person name="Mehta T."/>
            <person name="Griggs A."/>
            <person name="Birren B.W."/>
            <person name="Toney N.C."/>
            <person name="Carr J."/>
            <person name="Posey J."/>
            <person name="Butler W.R."/>
        </authorList>
    </citation>
    <scope>NUCLEOTIDE SEQUENCE [LARGE SCALE GENOMIC DNA]</scope>
    <source>
        <strain evidence="5">ATCC BAA-974 / DSM 45345 / CCUG 50838 / CIP 108380 / JCM 13579 / CDC 945</strain>
    </source>
</reference>
<gene>
    <name evidence="4" type="ORF">HMPREF9336_02483</name>
</gene>
<dbReference type="OrthoDB" id="4428077at2"/>
<dbReference type="PANTHER" id="PTHR30487">
    <property type="entry name" value="TYPE 4 PREPILIN-LIKE PROTEINS LEADER PEPTIDE-PROCESSING ENZYME"/>
    <property type="match status" value="1"/>
</dbReference>
<keyword evidence="2" id="KW-0472">Membrane</keyword>
<organism evidence="4 5">
    <name type="scientific">Segniliparus rugosus (strain ATCC BAA-974 / DSM 45345 / CCUG 50838 / CIP 108380 / JCM 13579 / CDC 945)</name>
    <dbReference type="NCBI Taxonomy" id="679197"/>
    <lineage>
        <taxon>Bacteria</taxon>
        <taxon>Bacillati</taxon>
        <taxon>Actinomycetota</taxon>
        <taxon>Actinomycetes</taxon>
        <taxon>Mycobacteriales</taxon>
        <taxon>Segniliparaceae</taxon>
        <taxon>Segniliparus</taxon>
    </lineage>
</organism>
<name>E5XSL1_SEGRC</name>
<evidence type="ECO:0000313" key="4">
    <source>
        <dbReference type="EMBL" id="EFV12688.1"/>
    </source>
</evidence>